<comment type="caution">
    <text evidence="1">The sequence shown here is derived from an EMBL/GenBank/DDBJ whole genome shotgun (WGS) entry which is preliminary data.</text>
</comment>
<evidence type="ECO:0000313" key="2">
    <source>
        <dbReference type="Proteomes" id="UP000633263"/>
    </source>
</evidence>
<accession>A0ABQ2CS21</accession>
<dbReference type="RefSeq" id="WP_188636914.1">
    <property type="nucleotide sequence ID" value="NZ_BMNN01000006.1"/>
</dbReference>
<sequence length="63" mass="7023">MKCFTESELMEKLVEAYRRGVSDCESFGLAVVDEACAEQIESRLTDMIHEDAGGHDGWGKKRG</sequence>
<dbReference type="Proteomes" id="UP000633263">
    <property type="component" value="Unassembled WGS sequence"/>
</dbReference>
<name>A0ABQ2CS21_9GAMM</name>
<proteinExistence type="predicted"/>
<organism evidence="1 2">
    <name type="scientific">Halopseudomonas pertucinogena</name>
    <dbReference type="NCBI Taxonomy" id="86175"/>
    <lineage>
        <taxon>Bacteria</taxon>
        <taxon>Pseudomonadati</taxon>
        <taxon>Pseudomonadota</taxon>
        <taxon>Gammaproteobacteria</taxon>
        <taxon>Pseudomonadales</taxon>
        <taxon>Pseudomonadaceae</taxon>
        <taxon>Halopseudomonas</taxon>
    </lineage>
</organism>
<protein>
    <submittedName>
        <fullName evidence="1">Uncharacterized protein</fullName>
    </submittedName>
</protein>
<dbReference type="EMBL" id="BMNN01000006">
    <property type="protein sequence ID" value="GGJ06398.1"/>
    <property type="molecule type" value="Genomic_DNA"/>
</dbReference>
<gene>
    <name evidence="1" type="ORF">GCM10009083_24210</name>
</gene>
<reference evidence="2" key="1">
    <citation type="journal article" date="2019" name="Int. J. Syst. Evol. Microbiol.">
        <title>The Global Catalogue of Microorganisms (GCM) 10K type strain sequencing project: providing services to taxonomists for standard genome sequencing and annotation.</title>
        <authorList>
            <consortium name="The Broad Institute Genomics Platform"/>
            <consortium name="The Broad Institute Genome Sequencing Center for Infectious Disease"/>
            <person name="Wu L."/>
            <person name="Ma J."/>
        </authorList>
    </citation>
    <scope>NUCLEOTIDE SEQUENCE [LARGE SCALE GENOMIC DNA]</scope>
    <source>
        <strain evidence="2">JCM 11590</strain>
    </source>
</reference>
<evidence type="ECO:0000313" key="1">
    <source>
        <dbReference type="EMBL" id="GGJ06398.1"/>
    </source>
</evidence>
<keyword evidence="2" id="KW-1185">Reference proteome</keyword>